<evidence type="ECO:0000313" key="3">
    <source>
        <dbReference type="Proteomes" id="UP000299102"/>
    </source>
</evidence>
<accession>A0A4C1X5E6</accession>
<evidence type="ECO:0000256" key="1">
    <source>
        <dbReference type="SAM" id="MobiDB-lite"/>
    </source>
</evidence>
<proteinExistence type="predicted"/>
<feature type="compositionally biased region" description="Basic and acidic residues" evidence="1">
    <location>
        <begin position="22"/>
        <end position="34"/>
    </location>
</feature>
<comment type="caution">
    <text evidence="2">The sequence shown here is derived from an EMBL/GenBank/DDBJ whole genome shotgun (WGS) entry which is preliminary data.</text>
</comment>
<keyword evidence="3" id="KW-1185">Reference proteome</keyword>
<evidence type="ECO:0000313" key="2">
    <source>
        <dbReference type="EMBL" id="GBP57425.1"/>
    </source>
</evidence>
<dbReference type="Proteomes" id="UP000299102">
    <property type="component" value="Unassembled WGS sequence"/>
</dbReference>
<organism evidence="2 3">
    <name type="scientific">Eumeta variegata</name>
    <name type="common">Bagworm moth</name>
    <name type="synonym">Eumeta japonica</name>
    <dbReference type="NCBI Taxonomy" id="151549"/>
    <lineage>
        <taxon>Eukaryota</taxon>
        <taxon>Metazoa</taxon>
        <taxon>Ecdysozoa</taxon>
        <taxon>Arthropoda</taxon>
        <taxon>Hexapoda</taxon>
        <taxon>Insecta</taxon>
        <taxon>Pterygota</taxon>
        <taxon>Neoptera</taxon>
        <taxon>Endopterygota</taxon>
        <taxon>Lepidoptera</taxon>
        <taxon>Glossata</taxon>
        <taxon>Ditrysia</taxon>
        <taxon>Tineoidea</taxon>
        <taxon>Psychidae</taxon>
        <taxon>Oiketicinae</taxon>
        <taxon>Eumeta</taxon>
    </lineage>
</organism>
<name>A0A4C1X5E6_EUMVA</name>
<sequence>MIHEKTSSIKPRSKRRSQPLESIDHIKRPRENNLRDRGVTIKTVALASFLTFYSRAGAQQHAALIMTHVVQGSIAQVVF</sequence>
<feature type="region of interest" description="Disordered" evidence="1">
    <location>
        <begin position="1"/>
        <end position="34"/>
    </location>
</feature>
<dbReference type="EMBL" id="BGZK01000716">
    <property type="protein sequence ID" value="GBP57425.1"/>
    <property type="molecule type" value="Genomic_DNA"/>
</dbReference>
<dbReference type="AlphaFoldDB" id="A0A4C1X5E6"/>
<gene>
    <name evidence="2" type="ORF">EVAR_41318_1</name>
</gene>
<protein>
    <submittedName>
        <fullName evidence="2">Uncharacterized protein</fullName>
    </submittedName>
</protein>
<reference evidence="2 3" key="1">
    <citation type="journal article" date="2019" name="Commun. Biol.">
        <title>The bagworm genome reveals a unique fibroin gene that provides high tensile strength.</title>
        <authorList>
            <person name="Kono N."/>
            <person name="Nakamura H."/>
            <person name="Ohtoshi R."/>
            <person name="Tomita M."/>
            <person name="Numata K."/>
            <person name="Arakawa K."/>
        </authorList>
    </citation>
    <scope>NUCLEOTIDE SEQUENCE [LARGE SCALE GENOMIC DNA]</scope>
</reference>